<dbReference type="Pfam" id="PF06338">
    <property type="entry name" value="ComK"/>
    <property type="match status" value="1"/>
</dbReference>
<protein>
    <submittedName>
        <fullName evidence="1">Competence protein ComK</fullName>
    </submittedName>
</protein>
<accession>A0AB39HTK2</accession>
<dbReference type="RefSeq" id="WP_368654533.1">
    <property type="nucleotide sequence ID" value="NZ_CP162599.1"/>
</dbReference>
<dbReference type="GO" id="GO:0030420">
    <property type="term" value="P:establishment of competence for transformation"/>
    <property type="evidence" value="ECO:0007669"/>
    <property type="project" value="InterPro"/>
</dbReference>
<gene>
    <name evidence="1" type="ORF">AB4Y30_05740</name>
</gene>
<reference evidence="1" key="1">
    <citation type="submission" date="2024-07" db="EMBL/GenBank/DDBJ databases">
        <title>Halotolerant mesophilic bacterium Ornithinibacillus sp. 4-3, sp. nov., isolated from soil.</title>
        <authorList>
            <person name="Sidarenka A.V."/>
            <person name="Guliayeva D.E."/>
            <person name="Leanovich S.I."/>
            <person name="Hileuskaya K.S."/>
            <person name="Akhremchuk A.E."/>
            <person name="Sikolenko M.A."/>
            <person name="Valentovich L.N."/>
        </authorList>
    </citation>
    <scope>NUCLEOTIDE SEQUENCE</scope>
    <source>
        <strain evidence="1">4-3</strain>
    </source>
</reference>
<dbReference type="EMBL" id="CP162599">
    <property type="protein sequence ID" value="XDK33855.1"/>
    <property type="molecule type" value="Genomic_DNA"/>
</dbReference>
<proteinExistence type="predicted"/>
<dbReference type="AlphaFoldDB" id="A0AB39HTK2"/>
<sequence length="167" mass="18788">MIVLQYVNSHEITPHTLAIIPQHNEEGKMISYVIEEQEEFYVSRPPSKIVDEACKFFGSSLRGRQEGTRAISDLTHKAPISIDPASGMYFFPTSSPISPNCSWIAHTHIQKILPAPQAQTKVVFKNGKSIVLDISIGSMENQVNRTAQFRYLLDNRIKMISSALQRS</sequence>
<organism evidence="1">
    <name type="scientific">Ornithinibacillus sp. 4-3</name>
    <dbReference type="NCBI Taxonomy" id="3231488"/>
    <lineage>
        <taxon>Bacteria</taxon>
        <taxon>Bacillati</taxon>
        <taxon>Bacillota</taxon>
        <taxon>Bacilli</taxon>
        <taxon>Bacillales</taxon>
        <taxon>Bacillaceae</taxon>
        <taxon>Ornithinibacillus</taxon>
    </lineage>
</organism>
<dbReference type="InterPro" id="IPR010461">
    <property type="entry name" value="ComK"/>
</dbReference>
<evidence type="ECO:0000313" key="1">
    <source>
        <dbReference type="EMBL" id="XDK33855.1"/>
    </source>
</evidence>
<dbReference type="PIRSF" id="PIRSF011560">
    <property type="entry name" value="ComK"/>
    <property type="match status" value="1"/>
</dbReference>
<name>A0AB39HTK2_9BACI</name>